<dbReference type="PRINTS" id="PR00080">
    <property type="entry name" value="SDRFAMILY"/>
</dbReference>
<accession>A0A7Y3RP95</accession>
<keyword evidence="2" id="KW-0560">Oxidoreductase</keyword>
<dbReference type="PANTHER" id="PTHR43658:SF8">
    <property type="entry name" value="17-BETA-HYDROXYSTEROID DEHYDROGENASE 14-RELATED"/>
    <property type="match status" value="1"/>
</dbReference>
<proteinExistence type="inferred from homology"/>
<dbReference type="InterPro" id="IPR020904">
    <property type="entry name" value="Sc_DH/Rdtase_CS"/>
</dbReference>
<dbReference type="AlphaFoldDB" id="A0A7Y3RP95"/>
<dbReference type="InterPro" id="IPR036291">
    <property type="entry name" value="NAD(P)-bd_dom_sf"/>
</dbReference>
<dbReference type="Pfam" id="PF13561">
    <property type="entry name" value="adh_short_C2"/>
    <property type="match status" value="1"/>
</dbReference>
<dbReference type="PROSITE" id="PS00061">
    <property type="entry name" value="ADH_SHORT"/>
    <property type="match status" value="1"/>
</dbReference>
<dbReference type="RefSeq" id="WP_173199748.1">
    <property type="nucleotide sequence ID" value="NZ_JABFCX010000003.1"/>
</dbReference>
<dbReference type="EMBL" id="JABFCX010000003">
    <property type="protein sequence ID" value="NNU16872.1"/>
    <property type="molecule type" value="Genomic_DNA"/>
</dbReference>
<comment type="similarity">
    <text evidence="1">Belongs to the short-chain dehydrogenases/reductases (SDR) family.</text>
</comment>
<dbReference type="InterPro" id="IPR002347">
    <property type="entry name" value="SDR_fam"/>
</dbReference>
<gene>
    <name evidence="3" type="ORF">HK107_11135</name>
</gene>
<dbReference type="PRINTS" id="PR00081">
    <property type="entry name" value="GDHRDH"/>
</dbReference>
<evidence type="ECO:0000313" key="3">
    <source>
        <dbReference type="EMBL" id="NNU16872.1"/>
    </source>
</evidence>
<dbReference type="PANTHER" id="PTHR43658">
    <property type="entry name" value="SHORT-CHAIN DEHYDROGENASE/REDUCTASE"/>
    <property type="match status" value="1"/>
</dbReference>
<evidence type="ECO:0000313" key="4">
    <source>
        <dbReference type="Proteomes" id="UP000536835"/>
    </source>
</evidence>
<dbReference type="CDD" id="cd05371">
    <property type="entry name" value="HSD10-like_SDR_c"/>
    <property type="match status" value="1"/>
</dbReference>
<dbReference type="GO" id="GO:0016491">
    <property type="term" value="F:oxidoreductase activity"/>
    <property type="evidence" value="ECO:0007669"/>
    <property type="project" value="UniProtKB-KW"/>
</dbReference>
<dbReference type="Gene3D" id="3.40.50.720">
    <property type="entry name" value="NAD(P)-binding Rossmann-like Domain"/>
    <property type="match status" value="1"/>
</dbReference>
<protein>
    <submittedName>
        <fullName evidence="3">3-hydroxyacyl-CoA dehydrogenase</fullName>
    </submittedName>
</protein>
<evidence type="ECO:0000256" key="2">
    <source>
        <dbReference type="ARBA" id="ARBA00023002"/>
    </source>
</evidence>
<dbReference type="FunFam" id="3.40.50.720:FF:000215">
    <property type="entry name" value="3-hydroxyacyl-CoA dehydrogenase type-2"/>
    <property type="match status" value="1"/>
</dbReference>
<comment type="caution">
    <text evidence="3">The sequence shown here is derived from an EMBL/GenBank/DDBJ whole genome shotgun (WGS) entry which is preliminary data.</text>
</comment>
<evidence type="ECO:0000256" key="1">
    <source>
        <dbReference type="ARBA" id="ARBA00006484"/>
    </source>
</evidence>
<keyword evidence="4" id="KW-1185">Reference proteome</keyword>
<name>A0A7Y3RP95_9PROT</name>
<reference evidence="3 4" key="1">
    <citation type="submission" date="2020-05" db="EMBL/GenBank/DDBJ databases">
        <title>Parvularcula mediterraneae sp. nov., isolated from polypropylene straw from shallow seawater of the seashore of Laganas in Zakynthos island, Greece.</title>
        <authorList>
            <person name="Szabo I."/>
            <person name="Al-Omari J."/>
            <person name="Rado J."/>
            <person name="Szerdahelyi G.S."/>
        </authorList>
    </citation>
    <scope>NUCLEOTIDE SEQUENCE [LARGE SCALE GENOMIC DNA]</scope>
    <source>
        <strain evidence="3 4">ZS-1/3</strain>
    </source>
</reference>
<dbReference type="SUPFAM" id="SSF51735">
    <property type="entry name" value="NAD(P)-binding Rossmann-fold domains"/>
    <property type="match status" value="1"/>
</dbReference>
<organism evidence="3 4">
    <name type="scientific">Parvularcula mediterranea</name>
    <dbReference type="NCBI Taxonomy" id="2732508"/>
    <lineage>
        <taxon>Bacteria</taxon>
        <taxon>Pseudomonadati</taxon>
        <taxon>Pseudomonadota</taxon>
        <taxon>Alphaproteobacteria</taxon>
        <taxon>Parvularculales</taxon>
        <taxon>Parvularculaceae</taxon>
        <taxon>Parvularcula</taxon>
    </lineage>
</organism>
<dbReference type="Proteomes" id="UP000536835">
    <property type="component" value="Unassembled WGS sequence"/>
</dbReference>
<sequence>MELKGKTALITGGASGLGGATTRLFAEAGANVLILDRDADKGNALAEELGSHVAFTTADVTSEEEVSAAVDLAGERFGALHIACNFAGIAWAQKTVGKDGPHALDAFKKVIDINLVGSFNVIRFSALAMMRNDPDADHQRGVIVNTASVAAFEGQMGQAAYSASKGGIVGMTLPIARDLARDGIRCNTIAPGLIKTPLFEGLPEAAVQSLSEQPLFPKRLGDPAEIAHAAKFIVENNYVNGETIRCDGGIRMQPR</sequence>